<feature type="compositionally biased region" description="Polar residues" evidence="1">
    <location>
        <begin position="198"/>
        <end position="212"/>
    </location>
</feature>
<proteinExistence type="predicted"/>
<organism evidence="2 3">
    <name type="scientific">Neurospora intermedia</name>
    <dbReference type="NCBI Taxonomy" id="5142"/>
    <lineage>
        <taxon>Eukaryota</taxon>
        <taxon>Fungi</taxon>
        <taxon>Dikarya</taxon>
        <taxon>Ascomycota</taxon>
        <taxon>Pezizomycotina</taxon>
        <taxon>Sordariomycetes</taxon>
        <taxon>Sordariomycetidae</taxon>
        <taxon>Sordariales</taxon>
        <taxon>Sordariaceae</taxon>
        <taxon>Neurospora</taxon>
    </lineage>
</organism>
<dbReference type="Proteomes" id="UP001451303">
    <property type="component" value="Unassembled WGS sequence"/>
</dbReference>
<sequence length="212" mass="23932">MAGTKRARTGKLWGDVGPVLNPDVFPVLELLLRLFVTNSTFSSDLPNAAWFRYSTTSPRRTNTNKLNSTNHHHSTCLLVIDAPFPRLLPRGPGREEPEHRRTKPRTTPDKDAESARCWRSIDARRHNWLQNGPQNPQTTRQARDNPADLEPLQLGRARISLECRRHDDKSHGEPFDISGHGLPIWLDTVDRQHVPSLTGPSSSRNNGCNETS</sequence>
<gene>
    <name evidence="2" type="ORF">QR685DRAFT_576412</name>
</gene>
<dbReference type="EMBL" id="JAVLET010000018">
    <property type="protein sequence ID" value="KAL0465313.1"/>
    <property type="molecule type" value="Genomic_DNA"/>
</dbReference>
<feature type="compositionally biased region" description="Basic and acidic residues" evidence="1">
    <location>
        <begin position="106"/>
        <end position="125"/>
    </location>
</feature>
<evidence type="ECO:0000256" key="1">
    <source>
        <dbReference type="SAM" id="MobiDB-lite"/>
    </source>
</evidence>
<comment type="caution">
    <text evidence="2">The sequence shown here is derived from an EMBL/GenBank/DDBJ whole genome shotgun (WGS) entry which is preliminary data.</text>
</comment>
<feature type="region of interest" description="Disordered" evidence="1">
    <location>
        <begin position="87"/>
        <end position="154"/>
    </location>
</feature>
<feature type="compositionally biased region" description="Polar residues" evidence="1">
    <location>
        <begin position="128"/>
        <end position="140"/>
    </location>
</feature>
<reference evidence="2 3" key="1">
    <citation type="submission" date="2023-09" db="EMBL/GenBank/DDBJ databases">
        <title>Multi-omics analysis of a traditional fermented food reveals byproduct-associated fungal strains for waste-to-food upcycling.</title>
        <authorList>
            <consortium name="Lawrence Berkeley National Laboratory"/>
            <person name="Rekdal V.M."/>
            <person name="Villalobos-Escobedo J.M."/>
            <person name="Rodriguez-Valeron N."/>
            <person name="Garcia M.O."/>
            <person name="Vasquez D.P."/>
            <person name="Damayanti I."/>
            <person name="Sorensen P.M."/>
            <person name="Baidoo E.E."/>
            <person name="De Carvalho A.C."/>
            <person name="Riley R."/>
            <person name="Lipzen A."/>
            <person name="He G."/>
            <person name="Yan M."/>
            <person name="Haridas S."/>
            <person name="Daum C."/>
            <person name="Yoshinaga Y."/>
            <person name="Ng V."/>
            <person name="Grigoriev I.V."/>
            <person name="Munk R."/>
            <person name="Nuraida L."/>
            <person name="Wijaya C.H."/>
            <person name="Morales P.-C."/>
            <person name="Keasling J.D."/>
        </authorList>
    </citation>
    <scope>NUCLEOTIDE SEQUENCE [LARGE SCALE GENOMIC DNA]</scope>
    <source>
        <strain evidence="2 3">FGSC 2613</strain>
    </source>
</reference>
<name>A0ABR3CZ13_NEUIN</name>
<feature type="region of interest" description="Disordered" evidence="1">
    <location>
        <begin position="193"/>
        <end position="212"/>
    </location>
</feature>
<accession>A0ABR3CZ13</accession>
<evidence type="ECO:0000313" key="2">
    <source>
        <dbReference type="EMBL" id="KAL0465313.1"/>
    </source>
</evidence>
<evidence type="ECO:0000313" key="3">
    <source>
        <dbReference type="Proteomes" id="UP001451303"/>
    </source>
</evidence>
<protein>
    <submittedName>
        <fullName evidence="2">Uncharacterized protein</fullName>
    </submittedName>
</protein>
<keyword evidence="3" id="KW-1185">Reference proteome</keyword>